<proteinExistence type="predicted"/>
<dbReference type="AlphaFoldDB" id="J9FL98"/>
<protein>
    <submittedName>
        <fullName evidence="1">Uncharacterized protein</fullName>
    </submittedName>
</protein>
<comment type="caution">
    <text evidence="1">The sequence shown here is derived from an EMBL/GenBank/DDBJ whole genome shotgun (WGS) entry which is preliminary data.</text>
</comment>
<dbReference type="EMBL" id="AMCI01005681">
    <property type="protein sequence ID" value="EJW95671.1"/>
    <property type="molecule type" value="Genomic_DNA"/>
</dbReference>
<sequence length="102" mass="11619">MVDGHVIVVASGIKYSQCIPYEGNEKLLGTSDAPKAKRWKPKERETYFTIHHEYGVPFYVVDFKWDGSPADELTYSLGNCFRTEEEAKKVADKFNALLKGEE</sequence>
<accession>J9FL98</accession>
<name>J9FL98_9ZZZZ</name>
<evidence type="ECO:0000313" key="1">
    <source>
        <dbReference type="EMBL" id="EJW95671.1"/>
    </source>
</evidence>
<gene>
    <name evidence="1" type="ORF">EVA_16214</name>
</gene>
<reference evidence="1" key="1">
    <citation type="journal article" date="2012" name="PLoS ONE">
        <title>Gene sets for utilization of primary and secondary nutrition supplies in the distal gut of endangered iberian lynx.</title>
        <authorList>
            <person name="Alcaide M."/>
            <person name="Messina E."/>
            <person name="Richter M."/>
            <person name="Bargiela R."/>
            <person name="Peplies J."/>
            <person name="Huws S.A."/>
            <person name="Newbold C.J."/>
            <person name="Golyshin P.N."/>
            <person name="Simon M.A."/>
            <person name="Lopez G."/>
            <person name="Yakimov M.M."/>
            <person name="Ferrer M."/>
        </authorList>
    </citation>
    <scope>NUCLEOTIDE SEQUENCE</scope>
</reference>
<organism evidence="1">
    <name type="scientific">gut metagenome</name>
    <dbReference type="NCBI Taxonomy" id="749906"/>
    <lineage>
        <taxon>unclassified sequences</taxon>
        <taxon>metagenomes</taxon>
        <taxon>organismal metagenomes</taxon>
    </lineage>
</organism>